<dbReference type="Pfam" id="PF10912">
    <property type="entry name" value="Glam1"/>
    <property type="match status" value="1"/>
</dbReference>
<dbReference type="KEGG" id="lsd:EMK97_14395"/>
<protein>
    <submittedName>
        <fullName evidence="2">DUF2700 domain-containing protein</fullName>
    </submittedName>
</protein>
<keyword evidence="1" id="KW-1133">Transmembrane helix</keyword>
<dbReference type="EMBL" id="CP034759">
    <property type="protein sequence ID" value="QBG36824.1"/>
    <property type="molecule type" value="Genomic_DNA"/>
</dbReference>
<dbReference type="Proteomes" id="UP000290244">
    <property type="component" value="Chromosome"/>
</dbReference>
<gene>
    <name evidence="2" type="ORF">EMK97_14395</name>
</gene>
<keyword evidence="1" id="KW-0472">Membrane</keyword>
<organism evidence="2 3">
    <name type="scientific">Litorilituus sediminis</name>
    <dbReference type="NCBI Taxonomy" id="718192"/>
    <lineage>
        <taxon>Bacteria</taxon>
        <taxon>Pseudomonadati</taxon>
        <taxon>Pseudomonadota</taxon>
        <taxon>Gammaproteobacteria</taxon>
        <taxon>Alteromonadales</taxon>
        <taxon>Colwelliaceae</taxon>
        <taxon>Litorilituus</taxon>
    </lineage>
</organism>
<reference evidence="2 3" key="1">
    <citation type="submission" date="2018-12" db="EMBL/GenBank/DDBJ databases">
        <title>Complete genome of Litorilituus sediminis.</title>
        <authorList>
            <person name="Liu A."/>
            <person name="Rong J."/>
        </authorList>
    </citation>
    <scope>NUCLEOTIDE SEQUENCE [LARGE SCALE GENOMIC DNA]</scope>
    <source>
        <strain evidence="2 3">JCM 17549</strain>
    </source>
</reference>
<feature type="transmembrane region" description="Helical" evidence="1">
    <location>
        <begin position="12"/>
        <end position="38"/>
    </location>
</feature>
<keyword evidence="1" id="KW-0812">Transmembrane</keyword>
<sequence>MLLFCLKFIEKVAAILLFFVFIFDANKFFILPIIFFSFTSSDNKINFHKLVEASNE</sequence>
<keyword evidence="3" id="KW-1185">Reference proteome</keyword>
<accession>A0A4P6P5U0</accession>
<dbReference type="AlphaFoldDB" id="A0A4P6P5U0"/>
<dbReference type="InterPro" id="IPR024483">
    <property type="entry name" value="Glam1"/>
</dbReference>
<evidence type="ECO:0000313" key="2">
    <source>
        <dbReference type="EMBL" id="QBG36824.1"/>
    </source>
</evidence>
<evidence type="ECO:0000256" key="1">
    <source>
        <dbReference type="SAM" id="Phobius"/>
    </source>
</evidence>
<name>A0A4P6P5U0_9GAMM</name>
<proteinExistence type="predicted"/>
<evidence type="ECO:0000313" key="3">
    <source>
        <dbReference type="Proteomes" id="UP000290244"/>
    </source>
</evidence>